<dbReference type="KEGG" id="dmr:Deima_1741"/>
<dbReference type="OrthoDB" id="70940at2"/>
<dbReference type="InterPro" id="IPR036390">
    <property type="entry name" value="WH_DNA-bd_sf"/>
</dbReference>
<dbReference type="GO" id="GO:0006950">
    <property type="term" value="P:response to stress"/>
    <property type="evidence" value="ECO:0007669"/>
    <property type="project" value="TreeGrafter"/>
</dbReference>
<dbReference type="PRINTS" id="PR00598">
    <property type="entry name" value="HTHMARR"/>
</dbReference>
<dbReference type="eggNOG" id="COG1846">
    <property type="taxonomic scope" value="Bacteria"/>
</dbReference>
<dbReference type="RefSeq" id="WP_013556895.1">
    <property type="nucleotide sequence ID" value="NC_014958.1"/>
</dbReference>
<proteinExistence type="predicted"/>
<dbReference type="PROSITE" id="PS50995">
    <property type="entry name" value="HTH_MARR_2"/>
    <property type="match status" value="1"/>
</dbReference>
<dbReference type="PANTHER" id="PTHR33164">
    <property type="entry name" value="TRANSCRIPTIONAL REGULATOR, MARR FAMILY"/>
    <property type="match status" value="1"/>
</dbReference>
<dbReference type="EMBL" id="CP002454">
    <property type="protein sequence ID" value="ADV67390.1"/>
    <property type="molecule type" value="Genomic_DNA"/>
</dbReference>
<dbReference type="Pfam" id="PF13463">
    <property type="entry name" value="HTH_27"/>
    <property type="match status" value="1"/>
</dbReference>
<name>E8U8K1_DEIML</name>
<dbReference type="SMART" id="SM00347">
    <property type="entry name" value="HTH_MARR"/>
    <property type="match status" value="1"/>
</dbReference>
<dbReference type="HOGENOM" id="CLU_083287_27_8_0"/>
<dbReference type="InterPro" id="IPR036388">
    <property type="entry name" value="WH-like_DNA-bd_sf"/>
</dbReference>
<dbReference type="STRING" id="709986.Deima_1741"/>
<dbReference type="InterPro" id="IPR000835">
    <property type="entry name" value="HTH_MarR-typ"/>
</dbReference>
<reference evidence="2 3" key="1">
    <citation type="journal article" date="2011" name="Stand. Genomic Sci.">
        <title>Complete genome sequence of Deinococcus maricopensis type strain (LB-34).</title>
        <authorList>
            <person name="Pukall R."/>
            <person name="Zeytun A."/>
            <person name="Lucas S."/>
            <person name="Lapidus A."/>
            <person name="Hammon N."/>
            <person name="Deshpande S."/>
            <person name="Nolan M."/>
            <person name="Cheng J.F."/>
            <person name="Pitluck S."/>
            <person name="Liolios K."/>
            <person name="Pagani I."/>
            <person name="Mikhailova N."/>
            <person name="Ivanova N."/>
            <person name="Mavromatis K."/>
            <person name="Pati A."/>
            <person name="Tapia R."/>
            <person name="Han C."/>
            <person name="Goodwin L."/>
            <person name="Chen A."/>
            <person name="Palaniappan K."/>
            <person name="Land M."/>
            <person name="Hauser L."/>
            <person name="Chang Y.J."/>
            <person name="Jeffries C.D."/>
            <person name="Brambilla E.M."/>
            <person name="Rohde M."/>
            <person name="Goker M."/>
            <person name="Detter J.C."/>
            <person name="Woyke T."/>
            <person name="Bristow J."/>
            <person name="Eisen J.A."/>
            <person name="Markowitz V."/>
            <person name="Hugenholtz P."/>
            <person name="Kyrpides N.C."/>
            <person name="Klenk H.P."/>
        </authorList>
    </citation>
    <scope>NUCLEOTIDE SEQUENCE [LARGE SCALE GENOMIC DNA]</scope>
    <source>
        <strain evidence="3">DSM 21211 / LMG 22137 / NRRL B-23946 / LB-34</strain>
    </source>
</reference>
<dbReference type="Proteomes" id="UP000008635">
    <property type="component" value="Chromosome"/>
</dbReference>
<gene>
    <name evidence="2" type="ordered locus">Deima_1741</name>
</gene>
<sequence length="155" mass="17641" precursor="true">MSASPTAHDAEEISRFLGVLWRFNRALAQEVEPRLHRELDTDPRSFILLKSIHKGLQYPKLLAQELRIPSTLISRYLDDLCKRGLIERHIDERDSRRTRLTVTDKGVALIHDTEAVVHTLVGHRLARLDAEQLRTLNDAMNALTDETPCPEGTTA</sequence>
<reference evidence="3" key="2">
    <citation type="submission" date="2011-01" db="EMBL/GenBank/DDBJ databases">
        <title>The complete genome of Deinococcus maricopensis DSM 21211.</title>
        <authorList>
            <consortium name="US DOE Joint Genome Institute (JGI-PGF)"/>
            <person name="Lucas S."/>
            <person name="Copeland A."/>
            <person name="Lapidus A."/>
            <person name="Goodwin L."/>
            <person name="Pitluck S."/>
            <person name="Kyrpides N."/>
            <person name="Mavromatis K."/>
            <person name="Pagani I."/>
            <person name="Ivanova N."/>
            <person name="Ovchinnikova G."/>
            <person name="Zeytun A."/>
            <person name="Detter J.C."/>
            <person name="Han C."/>
            <person name="Land M."/>
            <person name="Hauser L."/>
            <person name="Markowitz V."/>
            <person name="Cheng J.-F."/>
            <person name="Hugenholtz P."/>
            <person name="Woyke T."/>
            <person name="Wu D."/>
            <person name="Pukall R."/>
            <person name="Gehrich-Schroeter G."/>
            <person name="Brambilla E."/>
            <person name="Klenk H.-P."/>
            <person name="Eisen J.A."/>
        </authorList>
    </citation>
    <scope>NUCLEOTIDE SEQUENCE [LARGE SCALE GENOMIC DNA]</scope>
    <source>
        <strain evidence="3">DSM 21211 / LMG 22137 / NRRL B-23946 / LB-34</strain>
    </source>
</reference>
<evidence type="ECO:0000313" key="2">
    <source>
        <dbReference type="EMBL" id="ADV67390.1"/>
    </source>
</evidence>
<evidence type="ECO:0000313" key="3">
    <source>
        <dbReference type="Proteomes" id="UP000008635"/>
    </source>
</evidence>
<evidence type="ECO:0000259" key="1">
    <source>
        <dbReference type="PROSITE" id="PS50995"/>
    </source>
</evidence>
<feature type="domain" description="HTH marR-type" evidence="1">
    <location>
        <begin position="13"/>
        <end position="145"/>
    </location>
</feature>
<dbReference type="GO" id="GO:0003700">
    <property type="term" value="F:DNA-binding transcription factor activity"/>
    <property type="evidence" value="ECO:0007669"/>
    <property type="project" value="InterPro"/>
</dbReference>
<dbReference type="AlphaFoldDB" id="E8U8K1"/>
<dbReference type="Gene3D" id="1.10.10.10">
    <property type="entry name" value="Winged helix-like DNA-binding domain superfamily/Winged helix DNA-binding domain"/>
    <property type="match status" value="1"/>
</dbReference>
<keyword evidence="3" id="KW-1185">Reference proteome</keyword>
<dbReference type="PANTHER" id="PTHR33164:SF43">
    <property type="entry name" value="HTH-TYPE TRANSCRIPTIONAL REPRESSOR YETL"/>
    <property type="match status" value="1"/>
</dbReference>
<accession>E8U8K1</accession>
<organism evidence="2 3">
    <name type="scientific">Deinococcus maricopensis (strain DSM 21211 / LMG 22137 / NRRL B-23946 / LB-34)</name>
    <dbReference type="NCBI Taxonomy" id="709986"/>
    <lineage>
        <taxon>Bacteria</taxon>
        <taxon>Thermotogati</taxon>
        <taxon>Deinococcota</taxon>
        <taxon>Deinococci</taxon>
        <taxon>Deinococcales</taxon>
        <taxon>Deinococcaceae</taxon>
        <taxon>Deinococcus</taxon>
    </lineage>
</organism>
<dbReference type="InterPro" id="IPR039422">
    <property type="entry name" value="MarR/SlyA-like"/>
</dbReference>
<dbReference type="SUPFAM" id="SSF46785">
    <property type="entry name" value="Winged helix' DNA-binding domain"/>
    <property type="match status" value="1"/>
</dbReference>
<protein>
    <submittedName>
        <fullName evidence="2">Regulatory protein MarR</fullName>
    </submittedName>
</protein>